<accession>A0A387G0U9</accession>
<dbReference type="Pfam" id="PF00392">
    <property type="entry name" value="GntR"/>
    <property type="match status" value="1"/>
</dbReference>
<geneLocation type="plasmid" evidence="6">
    <name>prccge525c</name>
</geneLocation>
<keyword evidence="1" id="KW-0805">Transcription regulation</keyword>
<dbReference type="PROSITE" id="PS50949">
    <property type="entry name" value="HTH_GNTR"/>
    <property type="match status" value="1"/>
</dbReference>
<evidence type="ECO:0000313" key="5">
    <source>
        <dbReference type="EMBL" id="AYG63005.1"/>
    </source>
</evidence>
<dbReference type="InterPro" id="IPR011711">
    <property type="entry name" value="GntR_C"/>
</dbReference>
<keyword evidence="3" id="KW-0804">Transcription</keyword>
<dbReference type="Gene3D" id="1.10.10.10">
    <property type="entry name" value="Winged helix-like DNA-binding domain superfamily/Winged helix DNA-binding domain"/>
    <property type="match status" value="1"/>
</dbReference>
<dbReference type="GO" id="GO:0003700">
    <property type="term" value="F:DNA-binding transcription factor activity"/>
    <property type="evidence" value="ECO:0007669"/>
    <property type="project" value="InterPro"/>
</dbReference>
<dbReference type="RefSeq" id="WP_120707912.1">
    <property type="nucleotide sequence ID" value="NZ_CP032695.1"/>
</dbReference>
<evidence type="ECO:0000256" key="3">
    <source>
        <dbReference type="ARBA" id="ARBA00023163"/>
    </source>
</evidence>
<reference evidence="5 6" key="1">
    <citation type="submission" date="2018-10" db="EMBL/GenBank/DDBJ databases">
        <title>Rhizobium etli, R. leguminosarum and a new Rhizobium genospecies from Phaseolus dumosus.</title>
        <authorList>
            <person name="Ramirez-Puebla S.T."/>
            <person name="Rogel-Hernandez M.A."/>
            <person name="Guerrero G."/>
            <person name="Ormeno-Orrillo E."/>
            <person name="Martinez-Romero J.C."/>
            <person name="Negrete-Yankelevich S."/>
            <person name="Martinez-Romero E."/>
        </authorList>
    </citation>
    <scope>NUCLEOTIDE SEQUENCE [LARGE SCALE GENOMIC DNA]</scope>
    <source>
        <strain evidence="5 6">CCGE525</strain>
        <plasmid evidence="6">prccge525c</plasmid>
    </source>
</reference>
<dbReference type="PANTHER" id="PTHR43537:SF44">
    <property type="entry name" value="GNTR FAMILY REGULATORY PROTEIN"/>
    <property type="match status" value="1"/>
</dbReference>
<keyword evidence="2" id="KW-0238">DNA-binding</keyword>
<dbReference type="InterPro" id="IPR036390">
    <property type="entry name" value="WH_DNA-bd_sf"/>
</dbReference>
<dbReference type="SUPFAM" id="SSF48008">
    <property type="entry name" value="GntR ligand-binding domain-like"/>
    <property type="match status" value="1"/>
</dbReference>
<dbReference type="SMART" id="SM00895">
    <property type="entry name" value="FCD"/>
    <property type="match status" value="1"/>
</dbReference>
<dbReference type="SMART" id="SM00345">
    <property type="entry name" value="HTH_GNTR"/>
    <property type="match status" value="1"/>
</dbReference>
<feature type="domain" description="HTH gntR-type" evidence="4">
    <location>
        <begin position="39"/>
        <end position="107"/>
    </location>
</feature>
<dbReference type="EMBL" id="CP032695">
    <property type="protein sequence ID" value="AYG63005.1"/>
    <property type="molecule type" value="Genomic_DNA"/>
</dbReference>
<organism evidence="5 6">
    <name type="scientific">Rhizobium jaguaris</name>
    <dbReference type="NCBI Taxonomy" id="1312183"/>
    <lineage>
        <taxon>Bacteria</taxon>
        <taxon>Pseudomonadati</taxon>
        <taxon>Pseudomonadota</taxon>
        <taxon>Alphaproteobacteria</taxon>
        <taxon>Hyphomicrobiales</taxon>
        <taxon>Rhizobiaceae</taxon>
        <taxon>Rhizobium/Agrobacterium group</taxon>
        <taxon>Rhizobium</taxon>
    </lineage>
</organism>
<dbReference type="PANTHER" id="PTHR43537">
    <property type="entry name" value="TRANSCRIPTIONAL REGULATOR, GNTR FAMILY"/>
    <property type="match status" value="1"/>
</dbReference>
<keyword evidence="6" id="KW-1185">Reference proteome</keyword>
<protein>
    <submittedName>
        <fullName evidence="5">FadR family transcriptional regulator</fullName>
    </submittedName>
</protein>
<evidence type="ECO:0000259" key="4">
    <source>
        <dbReference type="PROSITE" id="PS50949"/>
    </source>
</evidence>
<dbReference type="InterPro" id="IPR008920">
    <property type="entry name" value="TF_FadR/GntR_C"/>
</dbReference>
<dbReference type="CDD" id="cd07377">
    <property type="entry name" value="WHTH_GntR"/>
    <property type="match status" value="1"/>
</dbReference>
<dbReference type="AlphaFoldDB" id="A0A387G0U9"/>
<evidence type="ECO:0000256" key="2">
    <source>
        <dbReference type="ARBA" id="ARBA00023125"/>
    </source>
</evidence>
<evidence type="ECO:0000313" key="6">
    <source>
        <dbReference type="Proteomes" id="UP000282195"/>
    </source>
</evidence>
<proteinExistence type="predicted"/>
<dbReference type="Proteomes" id="UP000282195">
    <property type="component" value="Plasmid pRCCGE525c"/>
</dbReference>
<dbReference type="GO" id="GO:0003677">
    <property type="term" value="F:DNA binding"/>
    <property type="evidence" value="ECO:0007669"/>
    <property type="project" value="UniProtKB-KW"/>
</dbReference>
<dbReference type="PRINTS" id="PR00035">
    <property type="entry name" value="HTHGNTR"/>
</dbReference>
<gene>
    <name evidence="5" type="ORF">CCGE525_30320</name>
</gene>
<dbReference type="SUPFAM" id="SSF46785">
    <property type="entry name" value="Winged helix' DNA-binding domain"/>
    <property type="match status" value="1"/>
</dbReference>
<dbReference type="Gene3D" id="1.20.120.530">
    <property type="entry name" value="GntR ligand-binding domain-like"/>
    <property type="match status" value="1"/>
</dbReference>
<sequence>MKYGIGAATASRVSPETKLIVTQSPFDAYVRKYGTIPRRGVFGYFVHELGRRIVGGDYPVGATLPNEPDLVEQFGISRTVIREAMKCLAGKGLVEIKTRVGTRVKERSNWHHLDTDVMVWHYETGPSVEIMRSIKDLRRVLEPEATARAAARGTAEDLAAIASAYEDMVSTIGDINTNADADLRFHTAIFAATRNMIYAQLIDLIAVAIYANRALSSHDEVAEGQKRSLPYHKDVLDAIVARNPDAALKASHRLLDSWRIDRYDF</sequence>
<evidence type="ECO:0000256" key="1">
    <source>
        <dbReference type="ARBA" id="ARBA00023015"/>
    </source>
</evidence>
<name>A0A387G0U9_9HYPH</name>
<keyword evidence="5" id="KW-0614">Plasmid</keyword>
<dbReference type="OrthoDB" id="9028214at2"/>
<dbReference type="InterPro" id="IPR036388">
    <property type="entry name" value="WH-like_DNA-bd_sf"/>
</dbReference>
<dbReference type="KEGG" id="rjg:CCGE525_30320"/>
<dbReference type="Pfam" id="PF07729">
    <property type="entry name" value="FCD"/>
    <property type="match status" value="1"/>
</dbReference>
<dbReference type="InterPro" id="IPR000524">
    <property type="entry name" value="Tscrpt_reg_HTH_GntR"/>
</dbReference>